<dbReference type="AlphaFoldDB" id="A0AAU3GJV8"/>
<keyword evidence="1" id="KW-0175">Coiled coil</keyword>
<proteinExistence type="predicted"/>
<dbReference type="EMBL" id="CP109535">
    <property type="protein sequence ID" value="WTY93425.1"/>
    <property type="molecule type" value="Genomic_DNA"/>
</dbReference>
<dbReference type="InterPro" id="IPR025851">
    <property type="entry name" value="SUKH-4"/>
</dbReference>
<name>A0AAU3GJV8_9ACTN</name>
<dbReference type="EMBL" id="CP109535">
    <property type="protein sequence ID" value="WTY99950.1"/>
    <property type="molecule type" value="Genomic_DNA"/>
</dbReference>
<protein>
    <submittedName>
        <fullName evidence="2">SUKH-4 family immunity protein</fullName>
    </submittedName>
</protein>
<gene>
    <name evidence="2" type="ORF">OG626_00275</name>
    <name evidence="3" type="ORF">OG626_36130</name>
</gene>
<sequence length="183" mass="20405">MNFAVTADEVRTVFGLTGVVHFPRYDAPHNRVNDRAALLLSTVGLPDSEWFMSKASLRADDPVDLVGWYGSRGTVPKACDDWLVLGLFAETTLALDPGAGTVYALGDSEDGLVYHPIHRDVESLVYALTKFEALRHELEEDDENTEERVDALRAQITEFDALPFASEDSQWNLSFEEVIDGIW</sequence>
<accession>A0AAU3GJV8</accession>
<reference evidence="2" key="1">
    <citation type="submission" date="2022-10" db="EMBL/GenBank/DDBJ databases">
        <title>The complete genomes of actinobacterial strains from the NBC collection.</title>
        <authorList>
            <person name="Joergensen T.S."/>
            <person name="Alvarez Arevalo M."/>
            <person name="Sterndorff E.B."/>
            <person name="Faurdal D."/>
            <person name="Vuksanovic O."/>
            <person name="Mourched A.-S."/>
            <person name="Charusanti P."/>
            <person name="Shaw S."/>
            <person name="Blin K."/>
            <person name="Weber T."/>
        </authorList>
    </citation>
    <scope>NUCLEOTIDE SEQUENCE</scope>
    <source>
        <strain evidence="2">NBC_01401</strain>
    </source>
</reference>
<evidence type="ECO:0000313" key="3">
    <source>
        <dbReference type="EMBL" id="WTY99950.1"/>
    </source>
</evidence>
<feature type="coiled-coil region" evidence="1">
    <location>
        <begin position="128"/>
        <end position="155"/>
    </location>
</feature>
<dbReference type="Pfam" id="PF14435">
    <property type="entry name" value="SUKH-4"/>
    <property type="match status" value="1"/>
</dbReference>
<evidence type="ECO:0000313" key="2">
    <source>
        <dbReference type="EMBL" id="WTY93425.1"/>
    </source>
</evidence>
<organism evidence="2">
    <name type="scientific">Streptomyces sp. NBC_01401</name>
    <dbReference type="NCBI Taxonomy" id="2903854"/>
    <lineage>
        <taxon>Bacteria</taxon>
        <taxon>Bacillati</taxon>
        <taxon>Actinomycetota</taxon>
        <taxon>Actinomycetes</taxon>
        <taxon>Kitasatosporales</taxon>
        <taxon>Streptomycetaceae</taxon>
        <taxon>Streptomyces</taxon>
    </lineage>
</organism>
<evidence type="ECO:0000256" key="1">
    <source>
        <dbReference type="SAM" id="Coils"/>
    </source>
</evidence>